<keyword evidence="2" id="KW-1185">Reference proteome</keyword>
<sequence>MTAELFDDLSRYRAQGMKWKAIYLMYPYYLSHKGLGSSYSRYVSRQDTSQRNDVEAVQWIKAERQWIKDIIWEHCHSINTKKLVVMVQREFPDKPLKNIKNMCSQLLAFAKRLTFCLSDMAKLKQLVGKHGEDWARIDSELGRFPGRAQFNWIKHGHIEYSEQWTDSELQKLRYCMDKGMDGTEASRYIGARLPRQYALGKNNEYKYEKWTSDGDRRLLLMSDTFKRSGGIDWDTISEALCRSVSSCRIRHQALQSIKEATALSEPQPSKPDNVTREVQQQQKQQLSPGEVDWARVSSATGLSELECLELSQFDEGKAGWKYDMDAFSWDMANRMSGFIESNYPKPLPANFRAVSNFMWIRIEDCIQMHGLLHRKFRWTGARIAQAKSLREQGLSFENIAKRLSPLVNRQSVRYTIVKSPNNLRSPPISEQAKQQITDLVDKYVDKYPVDQVRRMVREELQLNCSSSRQWLGGKFYHHPVYKARIASADIVEITNRITQGKVALKEVAAQLDVPANILRNAIGVRESDMHSSRWTLEEIEKLTAYVSSVSSGRFDWKCASNFVGTKSPIQCKKKRLYTPKACKI</sequence>
<gene>
    <name evidence="1" type="ORF">LPJ66_010812</name>
</gene>
<comment type="caution">
    <text evidence="1">The sequence shown here is derived from an EMBL/GenBank/DDBJ whole genome shotgun (WGS) entry which is preliminary data.</text>
</comment>
<reference evidence="1" key="1">
    <citation type="submission" date="2022-07" db="EMBL/GenBank/DDBJ databases">
        <title>Phylogenomic reconstructions and comparative analyses of Kickxellomycotina fungi.</title>
        <authorList>
            <person name="Reynolds N.K."/>
            <person name="Stajich J.E."/>
            <person name="Barry K."/>
            <person name="Grigoriev I.V."/>
            <person name="Crous P."/>
            <person name="Smith M.E."/>
        </authorList>
    </citation>
    <scope>NUCLEOTIDE SEQUENCE</scope>
    <source>
        <strain evidence="1">Benny 63K</strain>
    </source>
</reference>
<name>A0ACC1HZW2_9FUNG</name>
<evidence type="ECO:0000313" key="1">
    <source>
        <dbReference type="EMBL" id="KAJ1884027.1"/>
    </source>
</evidence>
<accession>A0ACC1HZW2</accession>
<protein>
    <submittedName>
        <fullName evidence="1">Uncharacterized protein</fullName>
    </submittedName>
</protein>
<organism evidence="1 2">
    <name type="scientific">Kickxella alabastrina</name>
    <dbReference type="NCBI Taxonomy" id="61397"/>
    <lineage>
        <taxon>Eukaryota</taxon>
        <taxon>Fungi</taxon>
        <taxon>Fungi incertae sedis</taxon>
        <taxon>Zoopagomycota</taxon>
        <taxon>Kickxellomycotina</taxon>
        <taxon>Kickxellomycetes</taxon>
        <taxon>Kickxellales</taxon>
        <taxon>Kickxellaceae</taxon>
        <taxon>Kickxella</taxon>
    </lineage>
</organism>
<dbReference type="EMBL" id="JANBPG010002981">
    <property type="protein sequence ID" value="KAJ1884027.1"/>
    <property type="molecule type" value="Genomic_DNA"/>
</dbReference>
<dbReference type="Proteomes" id="UP001150581">
    <property type="component" value="Unassembled WGS sequence"/>
</dbReference>
<evidence type="ECO:0000313" key="2">
    <source>
        <dbReference type="Proteomes" id="UP001150581"/>
    </source>
</evidence>
<proteinExistence type="predicted"/>